<dbReference type="EC" id="1.16.3.2" evidence="9"/>
<organism evidence="11 12">
    <name type="scientific">Anaerosporobacter mobilis DSM 15930</name>
    <dbReference type="NCBI Taxonomy" id="1120996"/>
    <lineage>
        <taxon>Bacteria</taxon>
        <taxon>Bacillati</taxon>
        <taxon>Bacillota</taxon>
        <taxon>Clostridia</taxon>
        <taxon>Lachnospirales</taxon>
        <taxon>Lachnospiraceae</taxon>
        <taxon>Anaerosporobacter</taxon>
    </lineage>
</organism>
<protein>
    <recommendedName>
        <fullName evidence="9">Ferritin</fullName>
        <ecNumber evidence="9">1.16.3.2</ecNumber>
    </recommendedName>
</protein>
<name>A0A1M7KPK7_9FIRM</name>
<evidence type="ECO:0000313" key="11">
    <source>
        <dbReference type="EMBL" id="SHM67322.1"/>
    </source>
</evidence>
<reference evidence="11 12" key="1">
    <citation type="submission" date="2016-11" db="EMBL/GenBank/DDBJ databases">
        <authorList>
            <person name="Jaros S."/>
            <person name="Januszkiewicz K."/>
            <person name="Wedrychowicz H."/>
        </authorList>
    </citation>
    <scope>NUCLEOTIDE SEQUENCE [LARGE SCALE GENOMIC DNA]</scope>
    <source>
        <strain evidence="11 12">DSM 15930</strain>
    </source>
</reference>
<keyword evidence="6 8" id="KW-0408">Iron</keyword>
<sequence length="170" mass="20011">MLNKEIVKLLNEQINKELYSSYLYLDIANYYADQSLNGFENWFYIQAKEELDHALLFRKYLLNNGESVISAEISAKFDTYTDFREPLAKVLEHEEYITSSINNIYEKAYKLNDFRTTQFLDWFVKEQGEEEKNSGDNIKRYDLFGSDAKGLFMLDNELSTRVYTAPSLVI</sequence>
<evidence type="ECO:0000256" key="4">
    <source>
        <dbReference type="ARBA" id="ARBA00022723"/>
    </source>
</evidence>
<comment type="subcellular location">
    <subcellularLocation>
        <location evidence="9">Cytoplasm</location>
    </subcellularLocation>
</comment>
<evidence type="ECO:0000259" key="10">
    <source>
        <dbReference type="PROSITE" id="PS50905"/>
    </source>
</evidence>
<keyword evidence="9" id="KW-0963">Cytoplasm</keyword>
<dbReference type="OrthoDB" id="9801481at2"/>
<evidence type="ECO:0000256" key="8">
    <source>
        <dbReference type="PIRSR" id="PIRSR601519-1"/>
    </source>
</evidence>
<feature type="binding site" evidence="8">
    <location>
        <position position="17"/>
    </location>
    <ligand>
        <name>Fe cation</name>
        <dbReference type="ChEBI" id="CHEBI:24875"/>
        <label>1</label>
    </ligand>
</feature>
<dbReference type="FunFam" id="1.20.1260.10:FF:000001">
    <property type="entry name" value="Non-heme ferritin"/>
    <property type="match status" value="1"/>
</dbReference>
<feature type="binding site" evidence="8">
    <location>
        <position position="94"/>
    </location>
    <ligand>
        <name>Fe cation</name>
        <dbReference type="ChEBI" id="CHEBI:24875"/>
        <label>1</label>
    </ligand>
</feature>
<dbReference type="PANTHER" id="PTHR11431">
    <property type="entry name" value="FERRITIN"/>
    <property type="match status" value="1"/>
</dbReference>
<evidence type="ECO:0000256" key="5">
    <source>
        <dbReference type="ARBA" id="ARBA00023002"/>
    </source>
</evidence>
<keyword evidence="12" id="KW-1185">Reference proteome</keyword>
<dbReference type="PROSITE" id="PS50905">
    <property type="entry name" value="FERRITIN_LIKE"/>
    <property type="match status" value="1"/>
</dbReference>
<feature type="binding site" evidence="8">
    <location>
        <position position="50"/>
    </location>
    <ligand>
        <name>Fe cation</name>
        <dbReference type="ChEBI" id="CHEBI:24875"/>
        <label>1</label>
    </ligand>
</feature>
<evidence type="ECO:0000256" key="7">
    <source>
        <dbReference type="ARBA" id="ARBA00048035"/>
    </source>
</evidence>
<evidence type="ECO:0000256" key="2">
    <source>
        <dbReference type="ARBA" id="ARBA00006950"/>
    </source>
</evidence>
<comment type="function">
    <text evidence="1 9">Iron-storage protein.</text>
</comment>
<dbReference type="InterPro" id="IPR009078">
    <property type="entry name" value="Ferritin-like_SF"/>
</dbReference>
<keyword evidence="5" id="KW-0560">Oxidoreductase</keyword>
<dbReference type="InterPro" id="IPR009040">
    <property type="entry name" value="Ferritin-like_diiron"/>
</dbReference>
<feature type="domain" description="Ferritin-like diiron" evidence="10">
    <location>
        <begin position="1"/>
        <end position="145"/>
    </location>
</feature>
<feature type="binding site" evidence="8">
    <location>
        <position position="127"/>
    </location>
    <ligand>
        <name>Fe cation</name>
        <dbReference type="ChEBI" id="CHEBI:24875"/>
        <label>1</label>
    </ligand>
</feature>
<dbReference type="InterPro" id="IPR001519">
    <property type="entry name" value="Ferritin"/>
</dbReference>
<dbReference type="Proteomes" id="UP000184038">
    <property type="component" value="Unassembled WGS sequence"/>
</dbReference>
<evidence type="ECO:0000256" key="1">
    <source>
        <dbReference type="ARBA" id="ARBA00002485"/>
    </source>
</evidence>
<gene>
    <name evidence="11" type="ORF">SAMN02746066_02865</name>
</gene>
<accession>A0A1M7KPK7</accession>
<evidence type="ECO:0000256" key="3">
    <source>
        <dbReference type="ARBA" id="ARBA00022434"/>
    </source>
</evidence>
<dbReference type="GO" id="GO:0006826">
    <property type="term" value="P:iron ion transport"/>
    <property type="evidence" value="ECO:0007669"/>
    <property type="project" value="InterPro"/>
</dbReference>
<dbReference type="AlphaFoldDB" id="A0A1M7KPK7"/>
<dbReference type="CDD" id="cd01055">
    <property type="entry name" value="Nonheme_Ferritin"/>
    <property type="match status" value="1"/>
</dbReference>
<dbReference type="RefSeq" id="WP_073288871.1">
    <property type="nucleotide sequence ID" value="NZ_FRCP01000014.1"/>
</dbReference>
<keyword evidence="4 8" id="KW-0479">Metal-binding</keyword>
<dbReference type="GO" id="GO:0004322">
    <property type="term" value="F:ferroxidase activity"/>
    <property type="evidence" value="ECO:0007669"/>
    <property type="project" value="TreeGrafter"/>
</dbReference>
<dbReference type="GO" id="GO:0005829">
    <property type="term" value="C:cytosol"/>
    <property type="evidence" value="ECO:0007669"/>
    <property type="project" value="TreeGrafter"/>
</dbReference>
<evidence type="ECO:0000256" key="6">
    <source>
        <dbReference type="ARBA" id="ARBA00023004"/>
    </source>
</evidence>
<dbReference type="GO" id="GO:0042802">
    <property type="term" value="F:identical protein binding"/>
    <property type="evidence" value="ECO:0007669"/>
    <property type="project" value="UniProtKB-ARBA"/>
</dbReference>
<comment type="similarity">
    <text evidence="2 9">Belongs to the ferritin family. Prokaryotic subfamily.</text>
</comment>
<dbReference type="InterPro" id="IPR008331">
    <property type="entry name" value="Ferritin_DPS_dom"/>
</dbReference>
<dbReference type="STRING" id="1120996.SAMN02746066_02865"/>
<dbReference type="InterPro" id="IPR012347">
    <property type="entry name" value="Ferritin-like"/>
</dbReference>
<dbReference type="GO" id="GO:0008198">
    <property type="term" value="F:ferrous iron binding"/>
    <property type="evidence" value="ECO:0007669"/>
    <property type="project" value="TreeGrafter"/>
</dbReference>
<dbReference type="EMBL" id="FRCP01000014">
    <property type="protein sequence ID" value="SHM67322.1"/>
    <property type="molecule type" value="Genomic_DNA"/>
</dbReference>
<feature type="binding site" evidence="8">
    <location>
        <position position="53"/>
    </location>
    <ligand>
        <name>Fe cation</name>
        <dbReference type="ChEBI" id="CHEBI:24875"/>
        <label>1</label>
    </ligand>
</feature>
<dbReference type="PANTHER" id="PTHR11431:SF127">
    <property type="entry name" value="BACTERIAL NON-HEME FERRITIN"/>
    <property type="match status" value="1"/>
</dbReference>
<proteinExistence type="inferred from homology"/>
<evidence type="ECO:0000256" key="9">
    <source>
        <dbReference type="RuleBase" id="RU361145"/>
    </source>
</evidence>
<keyword evidence="3 9" id="KW-0409">Iron storage</keyword>
<evidence type="ECO:0000313" key="12">
    <source>
        <dbReference type="Proteomes" id="UP000184038"/>
    </source>
</evidence>
<dbReference type="Gene3D" id="1.20.1260.10">
    <property type="match status" value="1"/>
</dbReference>
<dbReference type="InterPro" id="IPR041719">
    <property type="entry name" value="Ferritin_prok"/>
</dbReference>
<comment type="catalytic activity">
    <reaction evidence="7 9">
        <text>4 Fe(2+) + O2 + 6 H2O = 4 iron(III) oxide-hydroxide + 12 H(+)</text>
        <dbReference type="Rhea" id="RHEA:11972"/>
        <dbReference type="ChEBI" id="CHEBI:15377"/>
        <dbReference type="ChEBI" id="CHEBI:15378"/>
        <dbReference type="ChEBI" id="CHEBI:15379"/>
        <dbReference type="ChEBI" id="CHEBI:29033"/>
        <dbReference type="ChEBI" id="CHEBI:78619"/>
        <dbReference type="EC" id="1.16.3.2"/>
    </reaction>
</comment>
<dbReference type="GO" id="GO:0008199">
    <property type="term" value="F:ferric iron binding"/>
    <property type="evidence" value="ECO:0007669"/>
    <property type="project" value="InterPro"/>
</dbReference>
<dbReference type="GO" id="GO:0006879">
    <property type="term" value="P:intracellular iron ion homeostasis"/>
    <property type="evidence" value="ECO:0007669"/>
    <property type="project" value="UniProtKB-KW"/>
</dbReference>
<dbReference type="Pfam" id="PF00210">
    <property type="entry name" value="Ferritin"/>
    <property type="match status" value="1"/>
</dbReference>
<dbReference type="SUPFAM" id="SSF47240">
    <property type="entry name" value="Ferritin-like"/>
    <property type="match status" value="1"/>
</dbReference>